<evidence type="ECO:0008006" key="3">
    <source>
        <dbReference type="Google" id="ProtNLM"/>
    </source>
</evidence>
<dbReference type="Proteomes" id="UP000029078">
    <property type="component" value="Unassembled WGS sequence"/>
</dbReference>
<protein>
    <recommendedName>
        <fullName evidence="3">PemK-like protein</fullName>
    </recommendedName>
</protein>
<comment type="caution">
    <text evidence="1">The sequence shown here is derived from an EMBL/GenBank/DDBJ whole genome shotgun (WGS) entry which is preliminary data.</text>
</comment>
<dbReference type="AlphaFoldDB" id="A0A087CW01"/>
<dbReference type="eggNOG" id="COG2337">
    <property type="taxonomic scope" value="Bacteria"/>
</dbReference>
<proteinExistence type="predicted"/>
<evidence type="ECO:0000313" key="2">
    <source>
        <dbReference type="Proteomes" id="UP000029078"/>
    </source>
</evidence>
<keyword evidence="2" id="KW-1185">Reference proteome</keyword>
<accession>A0A087CW01</accession>
<gene>
    <name evidence="1" type="ORF">BRUM_0589</name>
</gene>
<dbReference type="EMBL" id="JGZL01000012">
    <property type="protein sequence ID" value="KFI87451.1"/>
    <property type="molecule type" value="Genomic_DNA"/>
</dbReference>
<dbReference type="RefSeq" id="WP_026646999.1">
    <property type="nucleotide sequence ID" value="NZ_CALLHR010000196.1"/>
</dbReference>
<name>A0A087CW01_BIFRU</name>
<reference evidence="1 2" key="1">
    <citation type="submission" date="2014-03" db="EMBL/GenBank/DDBJ databases">
        <title>Genomics of Bifidobacteria.</title>
        <authorList>
            <person name="Ventura M."/>
            <person name="Milani C."/>
            <person name="Lugli G.A."/>
        </authorList>
    </citation>
    <scope>NUCLEOTIDE SEQUENCE [LARGE SCALE GENOMIC DNA]</scope>
    <source>
        <strain evidence="1 2">LMG 21811</strain>
    </source>
</reference>
<organism evidence="1 2">
    <name type="scientific">Bifidobacterium ruminantium</name>
    <dbReference type="NCBI Taxonomy" id="78346"/>
    <lineage>
        <taxon>Bacteria</taxon>
        <taxon>Bacillati</taxon>
        <taxon>Actinomycetota</taxon>
        <taxon>Actinomycetes</taxon>
        <taxon>Bifidobacteriales</taxon>
        <taxon>Bifidobacteriaceae</taxon>
        <taxon>Bifidobacterium</taxon>
    </lineage>
</organism>
<sequence>MANNHDIPELMPVPEQLHVFDVYRMRVRFEDDTTKSRNHYVAAIVIQADDDGGVAVKLTSNPTWRGAGDVQLPEYEHAGLTHLTTARCAQLVRFRRLDLQGFTGRLSRNDAIRVANAVGEVKPEEQVWL</sequence>
<evidence type="ECO:0000313" key="1">
    <source>
        <dbReference type="EMBL" id="KFI87451.1"/>
    </source>
</evidence>